<proteinExistence type="inferred from homology"/>
<dbReference type="FunFam" id="3.40.50.1110:FF:000003">
    <property type="entry name" value="GDSL esterase/lipase APG"/>
    <property type="match status" value="1"/>
</dbReference>
<organism evidence="3 4">
    <name type="scientific">Cicer arietinum</name>
    <name type="common">Chickpea</name>
    <name type="synonym">Garbanzo</name>
    <dbReference type="NCBI Taxonomy" id="3827"/>
    <lineage>
        <taxon>Eukaryota</taxon>
        <taxon>Viridiplantae</taxon>
        <taxon>Streptophyta</taxon>
        <taxon>Embryophyta</taxon>
        <taxon>Tracheophyta</taxon>
        <taxon>Spermatophyta</taxon>
        <taxon>Magnoliopsida</taxon>
        <taxon>eudicotyledons</taxon>
        <taxon>Gunneridae</taxon>
        <taxon>Pentapetalae</taxon>
        <taxon>rosids</taxon>
        <taxon>fabids</taxon>
        <taxon>Fabales</taxon>
        <taxon>Fabaceae</taxon>
        <taxon>Papilionoideae</taxon>
        <taxon>50 kb inversion clade</taxon>
        <taxon>NPAAA clade</taxon>
        <taxon>Hologalegina</taxon>
        <taxon>IRL clade</taxon>
        <taxon>Cicereae</taxon>
        <taxon>Cicer</taxon>
    </lineage>
</organism>
<dbReference type="RefSeq" id="XP_004488333.1">
    <property type="nucleotide sequence ID" value="XM_004488276.2"/>
</dbReference>
<dbReference type="eggNOG" id="KOG0017">
    <property type="taxonomic scope" value="Eukaryota"/>
</dbReference>
<keyword evidence="2" id="KW-0732">Signal</keyword>
<dbReference type="InterPro" id="IPR036514">
    <property type="entry name" value="SGNH_hydro_sf"/>
</dbReference>
<accession>A0A1S2XEZ9</accession>
<evidence type="ECO:0000313" key="3">
    <source>
        <dbReference type="Proteomes" id="UP000087171"/>
    </source>
</evidence>
<dbReference type="InterPro" id="IPR035669">
    <property type="entry name" value="SGNH_plant_lipase-like"/>
</dbReference>
<gene>
    <name evidence="4" type="primary">LOC101500147</name>
</gene>
<dbReference type="Pfam" id="PF00657">
    <property type="entry name" value="Lipase_GDSL"/>
    <property type="match status" value="1"/>
</dbReference>
<feature type="chain" id="PRO_5010313574" evidence="2">
    <location>
        <begin position="21"/>
        <end position="355"/>
    </location>
</feature>
<dbReference type="KEGG" id="cam:101500147"/>
<dbReference type="GO" id="GO:0016788">
    <property type="term" value="F:hydrolase activity, acting on ester bonds"/>
    <property type="evidence" value="ECO:0007669"/>
    <property type="project" value="InterPro"/>
</dbReference>
<dbReference type="AlphaFoldDB" id="A0A1S2XEZ9"/>
<evidence type="ECO:0000313" key="4">
    <source>
        <dbReference type="RefSeq" id="XP_004488333.1"/>
    </source>
</evidence>
<reference evidence="3" key="1">
    <citation type="journal article" date="2013" name="Nat. Biotechnol.">
        <title>Draft genome sequence of chickpea (Cicer arietinum) provides a resource for trait improvement.</title>
        <authorList>
            <person name="Varshney R.K."/>
            <person name="Song C."/>
            <person name="Saxena R.K."/>
            <person name="Azam S."/>
            <person name="Yu S."/>
            <person name="Sharpe A.G."/>
            <person name="Cannon S."/>
            <person name="Baek J."/>
            <person name="Rosen B.D."/>
            <person name="Tar'an B."/>
            <person name="Millan T."/>
            <person name="Zhang X."/>
            <person name="Ramsay L.D."/>
            <person name="Iwata A."/>
            <person name="Wang Y."/>
            <person name="Nelson W."/>
            <person name="Farmer A.D."/>
            <person name="Gaur P.M."/>
            <person name="Soderlund C."/>
            <person name="Penmetsa R.V."/>
            <person name="Xu C."/>
            <person name="Bharti A.K."/>
            <person name="He W."/>
            <person name="Winter P."/>
            <person name="Zhao S."/>
            <person name="Hane J.K."/>
            <person name="Carrasquilla-Garcia N."/>
            <person name="Condie J.A."/>
            <person name="Upadhyaya H.D."/>
            <person name="Luo M.C."/>
            <person name="Thudi M."/>
            <person name="Gowda C.L."/>
            <person name="Singh N.P."/>
            <person name="Lichtenzveig J."/>
            <person name="Gali K.K."/>
            <person name="Rubio J."/>
            <person name="Nadarajan N."/>
            <person name="Dolezel J."/>
            <person name="Bansal K.C."/>
            <person name="Xu X."/>
            <person name="Edwards D."/>
            <person name="Zhang G."/>
            <person name="Kahl G."/>
            <person name="Gil J."/>
            <person name="Singh K.B."/>
            <person name="Datta S.K."/>
            <person name="Jackson S.A."/>
            <person name="Wang J."/>
            <person name="Cook D.R."/>
        </authorList>
    </citation>
    <scope>NUCLEOTIDE SEQUENCE [LARGE SCALE GENOMIC DNA]</scope>
    <source>
        <strain evidence="3">cv. CDC Frontier</strain>
    </source>
</reference>
<comment type="similarity">
    <text evidence="1">Belongs to the 'GDSL' lipolytic enzyme family.</text>
</comment>
<dbReference type="PANTHER" id="PTHR45642">
    <property type="entry name" value="GDSL ESTERASE/LIPASE EXL3"/>
    <property type="match status" value="1"/>
</dbReference>
<feature type="signal peptide" evidence="2">
    <location>
        <begin position="1"/>
        <end position="20"/>
    </location>
</feature>
<dbReference type="InterPro" id="IPR050592">
    <property type="entry name" value="GDSL_lipolytic_enzyme"/>
</dbReference>
<dbReference type="CDD" id="cd01837">
    <property type="entry name" value="SGNH_plant_lipase_like"/>
    <property type="match status" value="1"/>
</dbReference>
<dbReference type="PANTHER" id="PTHR45642:SF67">
    <property type="entry name" value="GDSL-LIKE LIPASE_ACYLHYDROLASE FAMILY PROTEIN, EXPRESSED"/>
    <property type="match status" value="1"/>
</dbReference>
<keyword evidence="3" id="KW-1185">Reference proteome</keyword>
<sequence length="355" mass="39376">MGYSSFFFTSFFLLLAVVTKEEPLVPALFIFGDSIVDVGNGNNLPSIAKANFLPYGRDFVTHTPTGRFSNGKLTIDFASEIVGFASYQPAYLNLKVKGKNLLNGANFASYGTGYHQSTATLYRTLSLNQQLIYYSDCQKELVKAVGQSSASSIIADAVYVVVAGTGDFAQNYYLNPFLNKVFTHDQFSNIIIQCYSNFIQKLYALGARKIAVSTLPPIGCLPFIITLFSPHSNKCVEMLNNVAIDYNIKLNSTSEKLLKMLPNLNLVILDIYEPLYKLITKPTDYGFFESRKACCATGLIEIAIFCNQKSIGTCANASEYVFWDGYHTSQAANKFLFDHVIPIFSSLINTNRTLL</sequence>
<dbReference type="SUPFAM" id="SSF52266">
    <property type="entry name" value="SGNH hydrolase"/>
    <property type="match status" value="1"/>
</dbReference>
<reference evidence="4" key="2">
    <citation type="submission" date="2025-08" db="UniProtKB">
        <authorList>
            <consortium name="RefSeq"/>
        </authorList>
    </citation>
    <scope>IDENTIFICATION</scope>
    <source>
        <tissue evidence="4">Etiolated seedlings</tissue>
    </source>
</reference>
<dbReference type="Proteomes" id="UP000087171">
    <property type="component" value="Chromosome Ca1"/>
</dbReference>
<dbReference type="Gene3D" id="3.40.50.1110">
    <property type="entry name" value="SGNH hydrolase"/>
    <property type="match status" value="1"/>
</dbReference>
<dbReference type="GeneID" id="101500147"/>
<evidence type="ECO:0000256" key="2">
    <source>
        <dbReference type="SAM" id="SignalP"/>
    </source>
</evidence>
<protein>
    <submittedName>
        <fullName evidence="4">GDSL esterase/lipase At5g22810-like</fullName>
    </submittedName>
</protein>
<dbReference type="PaxDb" id="3827-XP_004488333.1"/>
<evidence type="ECO:0000256" key="1">
    <source>
        <dbReference type="ARBA" id="ARBA00008668"/>
    </source>
</evidence>
<dbReference type="OrthoDB" id="1419202at2759"/>
<name>A0A1S2XEZ9_CICAR</name>
<dbReference type="InterPro" id="IPR001087">
    <property type="entry name" value="GDSL"/>
</dbReference>